<evidence type="ECO:0000313" key="5">
    <source>
        <dbReference type="Proteomes" id="UP000184300"/>
    </source>
</evidence>
<dbReference type="PROSITE" id="PS50297">
    <property type="entry name" value="ANK_REP_REGION"/>
    <property type="match status" value="1"/>
</dbReference>
<name>A0A1L9VDI1_ASPGL</name>
<keyword evidence="2 3" id="KW-0040">ANK repeat</keyword>
<proteinExistence type="predicted"/>
<evidence type="ECO:0000256" key="3">
    <source>
        <dbReference type="PROSITE-ProRule" id="PRU00023"/>
    </source>
</evidence>
<dbReference type="PANTHER" id="PTHR24171:SF10">
    <property type="entry name" value="ANKYRIN REPEAT DOMAIN-CONTAINING PROTEIN 29-LIKE"/>
    <property type="match status" value="1"/>
</dbReference>
<feature type="repeat" description="ANK" evidence="3">
    <location>
        <begin position="122"/>
        <end position="154"/>
    </location>
</feature>
<keyword evidence="5" id="KW-1185">Reference proteome</keyword>
<keyword evidence="1" id="KW-0677">Repeat</keyword>
<dbReference type="GeneID" id="34459958"/>
<dbReference type="OrthoDB" id="4509034at2759"/>
<dbReference type="Gene3D" id="1.25.40.20">
    <property type="entry name" value="Ankyrin repeat-containing domain"/>
    <property type="match status" value="2"/>
</dbReference>
<dbReference type="SMART" id="SM00248">
    <property type="entry name" value="ANK"/>
    <property type="match status" value="3"/>
</dbReference>
<dbReference type="AlphaFoldDB" id="A0A1L9VDI1"/>
<dbReference type="SUPFAM" id="SSF48403">
    <property type="entry name" value="Ankyrin repeat"/>
    <property type="match status" value="1"/>
</dbReference>
<reference evidence="5" key="1">
    <citation type="journal article" date="2017" name="Genome Biol.">
        <title>Comparative genomics reveals high biological diversity and specific adaptations in the industrially and medically important fungal genus Aspergillus.</title>
        <authorList>
            <person name="de Vries R.P."/>
            <person name="Riley R."/>
            <person name="Wiebenga A."/>
            <person name="Aguilar-Osorio G."/>
            <person name="Amillis S."/>
            <person name="Uchima C.A."/>
            <person name="Anderluh G."/>
            <person name="Asadollahi M."/>
            <person name="Askin M."/>
            <person name="Barry K."/>
            <person name="Battaglia E."/>
            <person name="Bayram O."/>
            <person name="Benocci T."/>
            <person name="Braus-Stromeyer S.A."/>
            <person name="Caldana C."/>
            <person name="Canovas D."/>
            <person name="Cerqueira G.C."/>
            <person name="Chen F."/>
            <person name="Chen W."/>
            <person name="Choi C."/>
            <person name="Clum A."/>
            <person name="Dos Santos R.A."/>
            <person name="Damasio A.R."/>
            <person name="Diallinas G."/>
            <person name="Emri T."/>
            <person name="Fekete E."/>
            <person name="Flipphi M."/>
            <person name="Freyberg S."/>
            <person name="Gallo A."/>
            <person name="Gournas C."/>
            <person name="Habgood R."/>
            <person name="Hainaut M."/>
            <person name="Harispe M.L."/>
            <person name="Henrissat B."/>
            <person name="Hilden K.S."/>
            <person name="Hope R."/>
            <person name="Hossain A."/>
            <person name="Karabika E."/>
            <person name="Karaffa L."/>
            <person name="Karanyi Z."/>
            <person name="Krasevec N."/>
            <person name="Kuo A."/>
            <person name="Kusch H."/>
            <person name="LaButti K."/>
            <person name="Lagendijk E.L."/>
            <person name="Lapidus A."/>
            <person name="Levasseur A."/>
            <person name="Lindquist E."/>
            <person name="Lipzen A."/>
            <person name="Logrieco A.F."/>
            <person name="MacCabe A."/>
            <person name="Maekelae M.R."/>
            <person name="Malavazi I."/>
            <person name="Melin P."/>
            <person name="Meyer V."/>
            <person name="Mielnichuk N."/>
            <person name="Miskei M."/>
            <person name="Molnar A.P."/>
            <person name="Mule G."/>
            <person name="Ngan C.Y."/>
            <person name="Orejas M."/>
            <person name="Orosz E."/>
            <person name="Ouedraogo J.P."/>
            <person name="Overkamp K.M."/>
            <person name="Park H.-S."/>
            <person name="Perrone G."/>
            <person name="Piumi F."/>
            <person name="Punt P.J."/>
            <person name="Ram A.F."/>
            <person name="Ramon A."/>
            <person name="Rauscher S."/>
            <person name="Record E."/>
            <person name="Riano-Pachon D.M."/>
            <person name="Robert V."/>
            <person name="Roehrig J."/>
            <person name="Ruller R."/>
            <person name="Salamov A."/>
            <person name="Salih N.S."/>
            <person name="Samson R.A."/>
            <person name="Sandor E."/>
            <person name="Sanguinetti M."/>
            <person name="Schuetze T."/>
            <person name="Sepcic K."/>
            <person name="Shelest E."/>
            <person name="Sherlock G."/>
            <person name="Sophianopoulou V."/>
            <person name="Squina F.M."/>
            <person name="Sun H."/>
            <person name="Susca A."/>
            <person name="Todd R.B."/>
            <person name="Tsang A."/>
            <person name="Unkles S.E."/>
            <person name="van de Wiele N."/>
            <person name="van Rossen-Uffink D."/>
            <person name="Oliveira J.V."/>
            <person name="Vesth T.C."/>
            <person name="Visser J."/>
            <person name="Yu J.-H."/>
            <person name="Zhou M."/>
            <person name="Andersen M.R."/>
            <person name="Archer D.B."/>
            <person name="Baker S.E."/>
            <person name="Benoit I."/>
            <person name="Brakhage A.A."/>
            <person name="Braus G.H."/>
            <person name="Fischer R."/>
            <person name="Frisvad J.C."/>
            <person name="Goldman G.H."/>
            <person name="Houbraken J."/>
            <person name="Oakley B."/>
            <person name="Pocsi I."/>
            <person name="Scazzocchio C."/>
            <person name="Seiboth B."/>
            <person name="vanKuyk P.A."/>
            <person name="Wortman J."/>
            <person name="Dyer P.S."/>
            <person name="Grigoriev I.V."/>
        </authorList>
    </citation>
    <scope>NUCLEOTIDE SEQUENCE [LARGE SCALE GENOMIC DNA]</scope>
    <source>
        <strain evidence="5">CBS 516.65</strain>
    </source>
</reference>
<dbReference type="PROSITE" id="PS50088">
    <property type="entry name" value="ANK_REPEAT"/>
    <property type="match status" value="1"/>
</dbReference>
<evidence type="ECO:0000313" key="4">
    <source>
        <dbReference type="EMBL" id="OJJ81966.1"/>
    </source>
</evidence>
<dbReference type="Pfam" id="PF12796">
    <property type="entry name" value="Ank_2"/>
    <property type="match status" value="2"/>
</dbReference>
<evidence type="ECO:0000256" key="1">
    <source>
        <dbReference type="ARBA" id="ARBA00022737"/>
    </source>
</evidence>
<organism evidence="4 5">
    <name type="scientific">Aspergillus glaucus CBS 516.65</name>
    <dbReference type="NCBI Taxonomy" id="1160497"/>
    <lineage>
        <taxon>Eukaryota</taxon>
        <taxon>Fungi</taxon>
        <taxon>Dikarya</taxon>
        <taxon>Ascomycota</taxon>
        <taxon>Pezizomycotina</taxon>
        <taxon>Eurotiomycetes</taxon>
        <taxon>Eurotiomycetidae</taxon>
        <taxon>Eurotiales</taxon>
        <taxon>Aspergillaceae</taxon>
        <taxon>Aspergillus</taxon>
        <taxon>Aspergillus subgen. Aspergillus</taxon>
    </lineage>
</organism>
<dbReference type="VEuPathDB" id="FungiDB:ASPGLDRAFT_27847"/>
<dbReference type="STRING" id="1160497.A0A1L9VDI1"/>
<protein>
    <submittedName>
        <fullName evidence="4">Uncharacterized protein</fullName>
    </submittedName>
</protein>
<dbReference type="Proteomes" id="UP000184300">
    <property type="component" value="Unassembled WGS sequence"/>
</dbReference>
<sequence>MRIFIPAGLDVNYQNDRTGGYVAMTASSGSLEFTRFLLEHGADLNINLLADFYPALCVAVGNDNIEMAELLIQYGARVNGLGALGAAAKRKRYAMMEFQFRHGADVNDDAKECDDVVIGWLPGTTALHEAAAVGDVDVLEYLIQRGADLGLKDYYERTPAMVAREEGHQEAANFLNNMP</sequence>
<accession>A0A1L9VDI1</accession>
<dbReference type="InterPro" id="IPR002110">
    <property type="entry name" value="Ankyrin_rpt"/>
</dbReference>
<dbReference type="EMBL" id="KV878904">
    <property type="protein sequence ID" value="OJJ81966.1"/>
    <property type="molecule type" value="Genomic_DNA"/>
</dbReference>
<dbReference type="InterPro" id="IPR036770">
    <property type="entry name" value="Ankyrin_rpt-contain_sf"/>
</dbReference>
<dbReference type="RefSeq" id="XP_022398664.1">
    <property type="nucleotide sequence ID" value="XM_022543697.1"/>
</dbReference>
<dbReference type="PANTHER" id="PTHR24171">
    <property type="entry name" value="ANKYRIN REPEAT DOMAIN-CONTAINING PROTEIN 39-RELATED"/>
    <property type="match status" value="1"/>
</dbReference>
<evidence type="ECO:0000256" key="2">
    <source>
        <dbReference type="ARBA" id="ARBA00023043"/>
    </source>
</evidence>
<gene>
    <name evidence="4" type="ORF">ASPGLDRAFT_27847</name>
</gene>